<gene>
    <name evidence="1" type="ORF">KS4_01860</name>
</gene>
<accession>A0A517YPK7</accession>
<dbReference type="OrthoDB" id="9775208at2"/>
<dbReference type="AlphaFoldDB" id="A0A517YPK7"/>
<dbReference type="EMBL" id="CP036425">
    <property type="protein sequence ID" value="QDU32157.1"/>
    <property type="molecule type" value="Genomic_DNA"/>
</dbReference>
<organism evidence="1 2">
    <name type="scientific">Poriferisphaera corsica</name>
    <dbReference type="NCBI Taxonomy" id="2528020"/>
    <lineage>
        <taxon>Bacteria</taxon>
        <taxon>Pseudomonadati</taxon>
        <taxon>Planctomycetota</taxon>
        <taxon>Phycisphaerae</taxon>
        <taxon>Phycisphaerales</taxon>
        <taxon>Phycisphaeraceae</taxon>
        <taxon>Poriferisphaera</taxon>
    </lineage>
</organism>
<evidence type="ECO:0008006" key="3">
    <source>
        <dbReference type="Google" id="ProtNLM"/>
    </source>
</evidence>
<dbReference type="Proteomes" id="UP000317369">
    <property type="component" value="Chromosome"/>
</dbReference>
<reference evidence="1 2" key="1">
    <citation type="submission" date="2019-02" db="EMBL/GenBank/DDBJ databases">
        <title>Deep-cultivation of Planctomycetes and their phenomic and genomic characterization uncovers novel biology.</title>
        <authorList>
            <person name="Wiegand S."/>
            <person name="Jogler M."/>
            <person name="Boedeker C."/>
            <person name="Pinto D."/>
            <person name="Vollmers J."/>
            <person name="Rivas-Marin E."/>
            <person name="Kohn T."/>
            <person name="Peeters S.H."/>
            <person name="Heuer A."/>
            <person name="Rast P."/>
            <person name="Oberbeckmann S."/>
            <person name="Bunk B."/>
            <person name="Jeske O."/>
            <person name="Meyerdierks A."/>
            <person name="Storesund J.E."/>
            <person name="Kallscheuer N."/>
            <person name="Luecker S."/>
            <person name="Lage O.M."/>
            <person name="Pohl T."/>
            <person name="Merkel B.J."/>
            <person name="Hornburger P."/>
            <person name="Mueller R.-W."/>
            <person name="Bruemmer F."/>
            <person name="Labrenz M."/>
            <person name="Spormann A.M."/>
            <person name="Op den Camp H."/>
            <person name="Overmann J."/>
            <person name="Amann R."/>
            <person name="Jetten M.S.M."/>
            <person name="Mascher T."/>
            <person name="Medema M.H."/>
            <person name="Devos D.P."/>
            <person name="Kaster A.-K."/>
            <person name="Ovreas L."/>
            <person name="Rohde M."/>
            <person name="Galperin M.Y."/>
            <person name="Jogler C."/>
        </authorList>
    </citation>
    <scope>NUCLEOTIDE SEQUENCE [LARGE SCALE GENOMIC DNA]</scope>
    <source>
        <strain evidence="1 2">KS4</strain>
    </source>
</reference>
<name>A0A517YPK7_9BACT</name>
<dbReference type="Gene3D" id="3.40.50.2000">
    <property type="entry name" value="Glycogen Phosphorylase B"/>
    <property type="match status" value="2"/>
</dbReference>
<dbReference type="SUPFAM" id="SSF53756">
    <property type="entry name" value="UDP-Glycosyltransferase/glycogen phosphorylase"/>
    <property type="match status" value="1"/>
</dbReference>
<keyword evidence="2" id="KW-1185">Reference proteome</keyword>
<proteinExistence type="predicted"/>
<evidence type="ECO:0000313" key="1">
    <source>
        <dbReference type="EMBL" id="QDU32157.1"/>
    </source>
</evidence>
<sequence>MHVALLTNTAWIDEELAILKHLIVGLIDERVRVTQVVPETIQETDFAPFVNHVRWKEVRMKSRLISRYMNRHRLGLKAMEMKSLGLDLVHALDGRMWHGGVHIARKLDLPVVLSASSFFDLETARSIRGRLDSERTVITAATQPLAAAIERAVHNKVPVQLVPTGIYRASRYVHDEAVGTSLSAIISGNGRLDGHYQALLQGMSEVVKIHPNIQFFFDGQGVDQHNIWQMAERLNLLPNISIIPRQVGHREILLRADVLIHPQPLGRARSITLQAMARKIPILAHEDAWLDYLLPDKTAWVVSGDSISSRTWRNLLLRVMEQPDATLELGESARNWVTTNRLASQQITRLSAIYKMLAPQTQNIRFPSSK</sequence>
<dbReference type="RefSeq" id="WP_145073266.1">
    <property type="nucleotide sequence ID" value="NZ_CP036425.1"/>
</dbReference>
<evidence type="ECO:0000313" key="2">
    <source>
        <dbReference type="Proteomes" id="UP000317369"/>
    </source>
</evidence>
<dbReference type="KEGG" id="pcor:KS4_01860"/>
<protein>
    <recommendedName>
        <fullName evidence="3">Glycosyltransferase</fullName>
    </recommendedName>
</protein>